<organism evidence="2">
    <name type="scientific">Oryza sativa subsp. japonica</name>
    <name type="common">Rice</name>
    <dbReference type="NCBI Taxonomy" id="39947"/>
    <lineage>
        <taxon>Eukaryota</taxon>
        <taxon>Viridiplantae</taxon>
        <taxon>Streptophyta</taxon>
        <taxon>Embryophyta</taxon>
        <taxon>Tracheophyta</taxon>
        <taxon>Spermatophyta</taxon>
        <taxon>Magnoliopsida</taxon>
        <taxon>Liliopsida</taxon>
        <taxon>Poales</taxon>
        <taxon>Poaceae</taxon>
        <taxon>BOP clade</taxon>
        <taxon>Oryzoideae</taxon>
        <taxon>Oryzeae</taxon>
        <taxon>Oryzinae</taxon>
        <taxon>Oryza</taxon>
        <taxon>Oryza sativa</taxon>
    </lineage>
</organism>
<accession>A3CGA1</accession>
<dbReference type="EMBL" id="CM000149">
    <property type="protein sequence ID" value="EAZ20114.1"/>
    <property type="molecule type" value="Genomic_DNA"/>
</dbReference>
<dbReference type="AlphaFoldDB" id="A3CGA1"/>
<evidence type="ECO:0000256" key="1">
    <source>
        <dbReference type="SAM" id="MobiDB-lite"/>
    </source>
</evidence>
<name>A3CGA1_ORYSJ</name>
<protein>
    <submittedName>
        <fullName evidence="2">Uncharacterized protein</fullName>
    </submittedName>
</protein>
<sequence>MKWTSSLHKLLFSPWYQKPSQTVLWLFIDSKTVTMMVKELHRLFFSPSLIDEGGGAWSWRTGRWYAAAVAATDRRGCFDPRDGQRDKRRVVGAERMARDDHATGGGAAGTSAATCSDEEGAVTSGCDERQRAAVSEYWI</sequence>
<gene>
    <name evidence="2" type="ORF">OsJ_35709</name>
</gene>
<dbReference type="Proteomes" id="UP000007752">
    <property type="component" value="Chromosome 12"/>
</dbReference>
<reference evidence="2" key="1">
    <citation type="journal article" date="2005" name="PLoS Biol.">
        <title>The genomes of Oryza sativa: a history of duplications.</title>
        <authorList>
            <person name="Yu J."/>
            <person name="Wang J."/>
            <person name="Lin W."/>
            <person name="Li S."/>
            <person name="Li H."/>
            <person name="Zhou J."/>
            <person name="Ni P."/>
            <person name="Dong W."/>
            <person name="Hu S."/>
            <person name="Zeng C."/>
            <person name="Zhang J."/>
            <person name="Zhang Y."/>
            <person name="Li R."/>
            <person name="Xu Z."/>
            <person name="Li S."/>
            <person name="Li X."/>
            <person name="Zheng H."/>
            <person name="Cong L."/>
            <person name="Lin L."/>
            <person name="Yin J."/>
            <person name="Geng J."/>
            <person name="Li G."/>
            <person name="Shi J."/>
            <person name="Liu J."/>
            <person name="Lv H."/>
            <person name="Li J."/>
            <person name="Wang J."/>
            <person name="Deng Y."/>
            <person name="Ran L."/>
            <person name="Shi X."/>
            <person name="Wang X."/>
            <person name="Wu Q."/>
            <person name="Li C."/>
            <person name="Ren X."/>
            <person name="Wang J."/>
            <person name="Wang X."/>
            <person name="Li D."/>
            <person name="Liu D."/>
            <person name="Zhang X."/>
            <person name="Ji Z."/>
            <person name="Zhao W."/>
            <person name="Sun Y."/>
            <person name="Zhang Z."/>
            <person name="Bao J."/>
            <person name="Han Y."/>
            <person name="Dong L."/>
            <person name="Ji J."/>
            <person name="Chen P."/>
            <person name="Wu S."/>
            <person name="Liu J."/>
            <person name="Xiao Y."/>
            <person name="Bu D."/>
            <person name="Tan J."/>
            <person name="Yang L."/>
            <person name="Ye C."/>
            <person name="Zhang J."/>
            <person name="Xu J."/>
            <person name="Zhou Y."/>
            <person name="Yu Y."/>
            <person name="Zhang B."/>
            <person name="Zhuang S."/>
            <person name="Wei H."/>
            <person name="Liu B."/>
            <person name="Lei M."/>
            <person name="Yu H."/>
            <person name="Li Y."/>
            <person name="Xu H."/>
            <person name="Wei S."/>
            <person name="He X."/>
            <person name="Fang L."/>
            <person name="Zhang Z."/>
            <person name="Zhang Y."/>
            <person name="Huang X."/>
            <person name="Su Z."/>
            <person name="Tong W."/>
            <person name="Li J."/>
            <person name="Tong Z."/>
            <person name="Li S."/>
            <person name="Ye J."/>
            <person name="Wang L."/>
            <person name="Fang L."/>
            <person name="Lei T."/>
            <person name="Chen C."/>
            <person name="Chen H."/>
            <person name="Xu Z."/>
            <person name="Li H."/>
            <person name="Huang H."/>
            <person name="Zhang F."/>
            <person name="Xu H."/>
            <person name="Li N."/>
            <person name="Zhao C."/>
            <person name="Li S."/>
            <person name="Dong L."/>
            <person name="Huang Y."/>
            <person name="Li L."/>
            <person name="Xi Y."/>
            <person name="Qi Q."/>
            <person name="Li W."/>
            <person name="Zhang B."/>
            <person name="Hu W."/>
            <person name="Zhang Y."/>
            <person name="Tian X."/>
            <person name="Jiao Y."/>
            <person name="Liang X."/>
            <person name="Jin J."/>
            <person name="Gao L."/>
            <person name="Zheng W."/>
            <person name="Hao B."/>
            <person name="Liu S."/>
            <person name="Wang W."/>
            <person name="Yuan L."/>
            <person name="Cao M."/>
            <person name="McDermott J."/>
            <person name="Samudrala R."/>
            <person name="Wang J."/>
            <person name="Wong G.K."/>
            <person name="Yang H."/>
        </authorList>
    </citation>
    <scope>NUCLEOTIDE SEQUENCE [LARGE SCALE GENOMIC DNA]</scope>
</reference>
<evidence type="ECO:0000313" key="2">
    <source>
        <dbReference type="EMBL" id="EAZ20114.1"/>
    </source>
</evidence>
<reference evidence="2" key="2">
    <citation type="submission" date="2008-12" db="EMBL/GenBank/DDBJ databases">
        <title>Improved gene annotation of the rice (Oryza sativa) genomes.</title>
        <authorList>
            <person name="Wang J."/>
            <person name="Li R."/>
            <person name="Fan W."/>
            <person name="Huang Q."/>
            <person name="Zhang J."/>
            <person name="Zhou Y."/>
            <person name="Hu Y."/>
            <person name="Zi S."/>
            <person name="Li J."/>
            <person name="Ni P."/>
            <person name="Zheng H."/>
            <person name="Zhang Y."/>
            <person name="Zhao M."/>
            <person name="Hao Q."/>
            <person name="McDermott J."/>
            <person name="Samudrala R."/>
            <person name="Kristiansen K."/>
            <person name="Wong G.K.-S."/>
        </authorList>
    </citation>
    <scope>NUCLEOTIDE SEQUENCE</scope>
</reference>
<feature type="compositionally biased region" description="Basic and acidic residues" evidence="1">
    <location>
        <begin position="78"/>
        <end position="102"/>
    </location>
</feature>
<proteinExistence type="predicted"/>
<feature type="region of interest" description="Disordered" evidence="1">
    <location>
        <begin position="78"/>
        <end position="126"/>
    </location>
</feature>